<evidence type="ECO:0000313" key="3">
    <source>
        <dbReference type="Proteomes" id="UP000039865"/>
    </source>
</evidence>
<organism evidence="2 3">
    <name type="scientific">Stylonychia lemnae</name>
    <name type="common">Ciliate</name>
    <dbReference type="NCBI Taxonomy" id="5949"/>
    <lineage>
        <taxon>Eukaryota</taxon>
        <taxon>Sar</taxon>
        <taxon>Alveolata</taxon>
        <taxon>Ciliophora</taxon>
        <taxon>Intramacronucleata</taxon>
        <taxon>Spirotrichea</taxon>
        <taxon>Stichotrichia</taxon>
        <taxon>Sporadotrichida</taxon>
        <taxon>Oxytrichidae</taxon>
        <taxon>Stylonychinae</taxon>
        <taxon>Stylonychia</taxon>
    </lineage>
</organism>
<dbReference type="EMBL" id="CCKQ01012569">
    <property type="protein sequence ID" value="CDW84200.1"/>
    <property type="molecule type" value="Genomic_DNA"/>
</dbReference>
<sequence>MKSQADNLLKQRSQSTNCFTTEEIPSNLINQQQKVTRQTSEKRQPKKYKKPFAYFKSKFGIEGYKRNLVAAQNQQFAKQILKNRYFFSKLDMKVANVTANNLINKAKSMKKKFLNHLEKNLFNENKIIRSLFEILKSKQSHLYQFQVDIKESLKYIEDEIQELKQENSFIKQVIKE</sequence>
<dbReference type="AlphaFoldDB" id="A0A078APA3"/>
<protein>
    <submittedName>
        <fullName evidence="2">Uncharacterized protein</fullName>
    </submittedName>
</protein>
<evidence type="ECO:0000256" key="1">
    <source>
        <dbReference type="SAM" id="Coils"/>
    </source>
</evidence>
<accession>A0A078APA3</accession>
<feature type="coiled-coil region" evidence="1">
    <location>
        <begin position="146"/>
        <end position="173"/>
    </location>
</feature>
<keyword evidence="3" id="KW-1185">Reference proteome</keyword>
<evidence type="ECO:0000313" key="2">
    <source>
        <dbReference type="EMBL" id="CDW84200.1"/>
    </source>
</evidence>
<reference evidence="2 3" key="1">
    <citation type="submission" date="2014-06" db="EMBL/GenBank/DDBJ databases">
        <authorList>
            <person name="Swart Estienne"/>
        </authorList>
    </citation>
    <scope>NUCLEOTIDE SEQUENCE [LARGE SCALE GENOMIC DNA]</scope>
    <source>
        <strain evidence="2 3">130c</strain>
    </source>
</reference>
<keyword evidence="1" id="KW-0175">Coiled coil</keyword>
<dbReference type="Proteomes" id="UP000039865">
    <property type="component" value="Unassembled WGS sequence"/>
</dbReference>
<proteinExistence type="predicted"/>
<gene>
    <name evidence="2" type="primary">Contig6326.g6778</name>
    <name evidence="2" type="ORF">STYLEM_13257</name>
</gene>
<dbReference type="InParanoid" id="A0A078APA3"/>
<name>A0A078APA3_STYLE</name>